<dbReference type="GO" id="GO:0051117">
    <property type="term" value="F:ATPase binding"/>
    <property type="evidence" value="ECO:0007669"/>
    <property type="project" value="TreeGrafter"/>
</dbReference>
<organism evidence="8 9">
    <name type="scientific">Rhododendron williamsianum</name>
    <dbReference type="NCBI Taxonomy" id="262921"/>
    <lineage>
        <taxon>Eukaryota</taxon>
        <taxon>Viridiplantae</taxon>
        <taxon>Streptophyta</taxon>
        <taxon>Embryophyta</taxon>
        <taxon>Tracheophyta</taxon>
        <taxon>Spermatophyta</taxon>
        <taxon>Magnoliopsida</taxon>
        <taxon>eudicotyledons</taxon>
        <taxon>Gunneridae</taxon>
        <taxon>Pentapetalae</taxon>
        <taxon>asterids</taxon>
        <taxon>Ericales</taxon>
        <taxon>Ericaceae</taxon>
        <taxon>Ericoideae</taxon>
        <taxon>Rhodoreae</taxon>
        <taxon>Rhododendron</taxon>
    </lineage>
</organism>
<reference evidence="8 9" key="1">
    <citation type="journal article" date="2019" name="Genome Biol. Evol.">
        <title>The Rhododendron genome and chromosomal organization provide insight into shared whole-genome duplications across the heath family (Ericaceae).</title>
        <authorList>
            <person name="Soza V.L."/>
            <person name="Lindsley D."/>
            <person name="Waalkes A."/>
            <person name="Ramage E."/>
            <person name="Patwardhan R.P."/>
            <person name="Burton J.N."/>
            <person name="Adey A."/>
            <person name="Kumar A."/>
            <person name="Qiu R."/>
            <person name="Shendure J."/>
            <person name="Hall B."/>
        </authorList>
    </citation>
    <scope>NUCLEOTIDE SEQUENCE [LARGE SCALE GENOMIC DNA]</scope>
    <source>
        <strain evidence="8">RSF 1966-606</strain>
    </source>
</reference>
<evidence type="ECO:0000256" key="4">
    <source>
        <dbReference type="ARBA" id="ARBA00022825"/>
    </source>
</evidence>
<dbReference type="InterPro" id="IPR029045">
    <property type="entry name" value="ClpP/crotonase-like_dom_sf"/>
</dbReference>
<proteinExistence type="inferred from homology"/>
<comment type="similarity">
    <text evidence="1 7">Belongs to the peptidase S14 family.</text>
</comment>
<keyword evidence="9" id="KW-1185">Reference proteome</keyword>
<evidence type="ECO:0000313" key="9">
    <source>
        <dbReference type="Proteomes" id="UP000428333"/>
    </source>
</evidence>
<dbReference type="GO" id="GO:0006515">
    <property type="term" value="P:protein quality control for misfolded or incompletely synthesized proteins"/>
    <property type="evidence" value="ECO:0007669"/>
    <property type="project" value="TreeGrafter"/>
</dbReference>
<dbReference type="SUPFAM" id="SSF52096">
    <property type="entry name" value="ClpP/crotonase"/>
    <property type="match status" value="2"/>
</dbReference>
<dbReference type="PROSITE" id="PS00382">
    <property type="entry name" value="CLP_PROTEASE_HIS"/>
    <property type="match status" value="1"/>
</dbReference>
<evidence type="ECO:0000313" key="8">
    <source>
        <dbReference type="EMBL" id="KAE9455573.1"/>
    </source>
</evidence>
<dbReference type="GO" id="GO:0004176">
    <property type="term" value="F:ATP-dependent peptidase activity"/>
    <property type="evidence" value="ECO:0007669"/>
    <property type="project" value="InterPro"/>
</dbReference>
<evidence type="ECO:0000256" key="1">
    <source>
        <dbReference type="ARBA" id="ARBA00007039"/>
    </source>
</evidence>
<keyword evidence="3" id="KW-0378">Hydrolase</keyword>
<evidence type="ECO:0000256" key="5">
    <source>
        <dbReference type="ARBA" id="ARBA00034021"/>
    </source>
</evidence>
<evidence type="ECO:0000256" key="2">
    <source>
        <dbReference type="ARBA" id="ARBA00022670"/>
    </source>
</evidence>
<comment type="catalytic activity">
    <reaction evidence="5 6">
        <text>Hydrolysis of proteins to small peptides in the presence of ATP and magnesium. alpha-casein is the usual test substrate. In the absence of ATP, only oligopeptides shorter than five residues are hydrolyzed (such as succinyl-Leu-Tyr-|-NHMec, and Leu-Tyr-Leu-|-Tyr-Trp, in which cleavage of the -Tyr-|-Leu- and -Tyr-|-Trp bonds also occurs).</text>
        <dbReference type="EC" id="3.4.21.92"/>
    </reaction>
</comment>
<dbReference type="Gene3D" id="3.90.226.10">
    <property type="entry name" value="2-enoyl-CoA Hydratase, Chain A, domain 1"/>
    <property type="match status" value="2"/>
</dbReference>
<dbReference type="Proteomes" id="UP000428333">
    <property type="component" value="Linkage Group LG07"/>
</dbReference>
<evidence type="ECO:0000256" key="6">
    <source>
        <dbReference type="PROSITE-ProRule" id="PRU10086"/>
    </source>
</evidence>
<evidence type="ECO:0000256" key="3">
    <source>
        <dbReference type="ARBA" id="ARBA00022801"/>
    </source>
</evidence>
<dbReference type="AlphaFoldDB" id="A0A6A4L7T2"/>
<dbReference type="InterPro" id="IPR001907">
    <property type="entry name" value="ClpP"/>
</dbReference>
<dbReference type="InterPro" id="IPR033135">
    <property type="entry name" value="ClpP_His_AS"/>
</dbReference>
<keyword evidence="2" id="KW-0645">Protease</keyword>
<sequence length="285" mass="31477">MVIEQSSMGERSYDIFSRLLKERIICINGPITDDTAHVVVAQLLFLEADNPAEPIYMYLNSPGGVVTADMVGDILKETSHWNRGKGIVDPPTSSYAVDEHTFKIHLKNSIAVNMHNYTHGTTYAEDGQEGRCNVCFGGQGLGQDDFQSRGQQLFRSNVYGEWTAAASMGSLLLAAGAKGERRSLPHSTVMIHQPSGGFSGQAKDMTIHTKQIIRTWDTLNELYVKHTGQPIDIIQKNMDRDYFMTPEEAKEFGIIDEVIDKRQLALVADAVVNDGKDDKGPSLEG</sequence>
<dbReference type="GO" id="GO:0004252">
    <property type="term" value="F:serine-type endopeptidase activity"/>
    <property type="evidence" value="ECO:0007669"/>
    <property type="project" value="UniProtKB-EC"/>
</dbReference>
<gene>
    <name evidence="8" type="ORF">C3L33_12550</name>
</gene>
<dbReference type="PRINTS" id="PR00127">
    <property type="entry name" value="CLPPROTEASEP"/>
</dbReference>
<comment type="caution">
    <text evidence="8">The sequence shown here is derived from an EMBL/GenBank/DDBJ whole genome shotgun (WGS) entry which is preliminary data.</text>
</comment>
<evidence type="ECO:0000256" key="7">
    <source>
        <dbReference type="RuleBase" id="RU003567"/>
    </source>
</evidence>
<dbReference type="Pfam" id="PF00574">
    <property type="entry name" value="CLP_protease"/>
    <property type="match status" value="2"/>
</dbReference>
<dbReference type="PANTHER" id="PTHR10381:SF11">
    <property type="entry name" value="ATP-DEPENDENT CLP PROTEASE PROTEOLYTIC SUBUNIT, MITOCHONDRIAL"/>
    <property type="match status" value="1"/>
</dbReference>
<feature type="active site" evidence="6">
    <location>
        <position position="192"/>
    </location>
</feature>
<dbReference type="CDD" id="cd07017">
    <property type="entry name" value="S14_ClpP_2"/>
    <property type="match status" value="1"/>
</dbReference>
<name>A0A6A4L7T2_9ERIC</name>
<dbReference type="GO" id="GO:0009368">
    <property type="term" value="C:endopeptidase Clp complex"/>
    <property type="evidence" value="ECO:0007669"/>
    <property type="project" value="TreeGrafter"/>
</dbReference>
<dbReference type="GO" id="GO:0009532">
    <property type="term" value="C:plastid stroma"/>
    <property type="evidence" value="ECO:0007669"/>
    <property type="project" value="UniProtKB-ARBA"/>
</dbReference>
<dbReference type="InterPro" id="IPR023562">
    <property type="entry name" value="ClpP/TepA"/>
</dbReference>
<protein>
    <recommendedName>
        <fullName evidence="7">ATP-dependent Clp protease proteolytic subunit</fullName>
    </recommendedName>
</protein>
<dbReference type="OrthoDB" id="2017408at2759"/>
<feature type="non-terminal residue" evidence="8">
    <location>
        <position position="1"/>
    </location>
</feature>
<dbReference type="PANTHER" id="PTHR10381">
    <property type="entry name" value="ATP-DEPENDENT CLP PROTEASE PROTEOLYTIC SUBUNIT"/>
    <property type="match status" value="1"/>
</dbReference>
<accession>A0A6A4L7T2</accession>
<keyword evidence="4" id="KW-0720">Serine protease</keyword>
<dbReference type="EMBL" id="QEFC01001835">
    <property type="protein sequence ID" value="KAE9455573.1"/>
    <property type="molecule type" value="Genomic_DNA"/>
</dbReference>